<keyword evidence="5" id="KW-0378">Hydrolase</keyword>
<dbReference type="PANTHER" id="PTHR11247:SF8">
    <property type="entry name" value="PALMITOYL-PROTEIN THIOESTERASE 1"/>
    <property type="match status" value="1"/>
</dbReference>
<keyword evidence="11" id="KW-1185">Reference proteome</keyword>
<proteinExistence type="inferred from homology"/>
<dbReference type="InterPro" id="IPR002472">
    <property type="entry name" value="Palm_thioest"/>
</dbReference>
<evidence type="ECO:0000313" key="10">
    <source>
        <dbReference type="EnsemblMetazoa" id="PPAI000827-PA"/>
    </source>
</evidence>
<dbReference type="VEuPathDB" id="VectorBase:PPAI000827"/>
<dbReference type="InterPro" id="IPR029058">
    <property type="entry name" value="AB_hydrolase_fold"/>
</dbReference>
<evidence type="ECO:0000256" key="6">
    <source>
        <dbReference type="ARBA" id="ARBA00023157"/>
    </source>
</evidence>
<dbReference type="EMBL" id="AJVK01009891">
    <property type="status" value="NOT_ANNOTATED_CDS"/>
    <property type="molecule type" value="Genomic_DNA"/>
</dbReference>
<dbReference type="Pfam" id="PF02089">
    <property type="entry name" value="Palm_thioest"/>
    <property type="match status" value="1"/>
</dbReference>
<keyword evidence="4" id="KW-0732">Signal</keyword>
<reference evidence="10" key="1">
    <citation type="submission" date="2022-08" db="UniProtKB">
        <authorList>
            <consortium name="EnsemblMetazoa"/>
        </authorList>
    </citation>
    <scope>IDENTIFICATION</scope>
    <source>
        <strain evidence="10">Israel</strain>
    </source>
</reference>
<dbReference type="Gene3D" id="3.40.50.1820">
    <property type="entry name" value="alpha/beta hydrolase"/>
    <property type="match status" value="1"/>
</dbReference>
<dbReference type="PANTHER" id="PTHR11247">
    <property type="entry name" value="PALMITOYL-PROTEIN THIOESTERASE/DOLICHYLDIPHOSPHATASE 1"/>
    <property type="match status" value="1"/>
</dbReference>
<dbReference type="EnsemblMetazoa" id="PPAI000827-RA">
    <property type="protein sequence ID" value="PPAI000827-PA"/>
    <property type="gene ID" value="PPAI000827"/>
</dbReference>
<keyword evidence="6" id="KW-1015">Disulfide bond</keyword>
<dbReference type="GO" id="GO:0005764">
    <property type="term" value="C:lysosome"/>
    <property type="evidence" value="ECO:0007669"/>
    <property type="project" value="TreeGrafter"/>
</dbReference>
<evidence type="ECO:0000256" key="8">
    <source>
        <dbReference type="ARBA" id="ARBA00031934"/>
    </source>
</evidence>
<comment type="similarity">
    <text evidence="1">Belongs to the palmitoyl-protein thioesterase family.</text>
</comment>
<dbReference type="GO" id="GO:0006898">
    <property type="term" value="P:receptor-mediated endocytosis"/>
    <property type="evidence" value="ECO:0007669"/>
    <property type="project" value="TreeGrafter"/>
</dbReference>
<evidence type="ECO:0000256" key="4">
    <source>
        <dbReference type="ARBA" id="ARBA00022729"/>
    </source>
</evidence>
<evidence type="ECO:0000256" key="7">
    <source>
        <dbReference type="ARBA" id="ARBA00023180"/>
    </source>
</evidence>
<dbReference type="SUPFAM" id="SSF53474">
    <property type="entry name" value="alpha/beta-Hydrolases"/>
    <property type="match status" value="1"/>
</dbReference>
<evidence type="ECO:0000256" key="5">
    <source>
        <dbReference type="ARBA" id="ARBA00022801"/>
    </source>
</evidence>
<dbReference type="PRINTS" id="PR00414">
    <property type="entry name" value="PPTHIESTRASE"/>
</dbReference>
<protein>
    <recommendedName>
        <fullName evidence="3">Palmitoyl-protein thioesterase 1</fullName>
        <ecNumber evidence="2">3.1.2.22</ecNumber>
    </recommendedName>
    <alternativeName>
        <fullName evidence="8">Palmitoyl-protein hydrolase 1</fullName>
    </alternativeName>
</protein>
<dbReference type="FunFam" id="3.40.50.1820:FF:000107">
    <property type="entry name" value="Palmitoyl-protein thioesterase 1"/>
    <property type="match status" value="1"/>
</dbReference>
<accession>A0A1B0D0F5</accession>
<sequence>MDVLRVILIFLSIFAIFPSNIALSGNGKASQEEIVPVVLWHGMGDSCCFPFSLGSIKKLIEEEVPGISVISLKIGKSLIADYESGFFVHPDKQVKEVCEFISNEPQFDHGYNAIGFSQGGQFLRALAQRCPQPRMKNLISLGGQHQGIFGLPNCPSLSRKTCEYFRKLLNYAAYEKYDSVWVQNLLVQATYWHDPLNEDTYRVGSSFLADINNEREINQDYIQNLKFLERFVMVKFLNDTIVQPIESQWFGFYAPGSDQEVLPLRKTRLFKEDRLGLRSVPMDFLECEGNHLQFTKEWFIENIIPYLK</sequence>
<dbReference type="GO" id="GO:0008474">
    <property type="term" value="F:palmitoyl-(protein) hydrolase activity"/>
    <property type="evidence" value="ECO:0007669"/>
    <property type="project" value="UniProtKB-EC"/>
</dbReference>
<evidence type="ECO:0000256" key="9">
    <source>
        <dbReference type="ARBA" id="ARBA00047409"/>
    </source>
</evidence>
<dbReference type="Proteomes" id="UP000092462">
    <property type="component" value="Unassembled WGS sequence"/>
</dbReference>
<evidence type="ECO:0000256" key="1">
    <source>
        <dbReference type="ARBA" id="ARBA00010758"/>
    </source>
</evidence>
<comment type="catalytic activity">
    <reaction evidence="9">
        <text>S-hexadecanoyl-L-cysteinyl-[protein] + H2O = L-cysteinyl-[protein] + hexadecanoate + H(+)</text>
        <dbReference type="Rhea" id="RHEA:19233"/>
        <dbReference type="Rhea" id="RHEA-COMP:10131"/>
        <dbReference type="Rhea" id="RHEA-COMP:11032"/>
        <dbReference type="ChEBI" id="CHEBI:7896"/>
        <dbReference type="ChEBI" id="CHEBI:15377"/>
        <dbReference type="ChEBI" id="CHEBI:15378"/>
        <dbReference type="ChEBI" id="CHEBI:29950"/>
        <dbReference type="ChEBI" id="CHEBI:74151"/>
        <dbReference type="EC" id="3.1.2.22"/>
    </reaction>
    <physiologicalReaction direction="left-to-right" evidence="9">
        <dbReference type="Rhea" id="RHEA:19234"/>
    </physiologicalReaction>
</comment>
<organism evidence="10 11">
    <name type="scientific">Phlebotomus papatasi</name>
    <name type="common">Sandfly</name>
    <dbReference type="NCBI Taxonomy" id="29031"/>
    <lineage>
        <taxon>Eukaryota</taxon>
        <taxon>Metazoa</taxon>
        <taxon>Ecdysozoa</taxon>
        <taxon>Arthropoda</taxon>
        <taxon>Hexapoda</taxon>
        <taxon>Insecta</taxon>
        <taxon>Pterygota</taxon>
        <taxon>Neoptera</taxon>
        <taxon>Endopterygota</taxon>
        <taxon>Diptera</taxon>
        <taxon>Nematocera</taxon>
        <taxon>Psychodoidea</taxon>
        <taxon>Psychodidae</taxon>
        <taxon>Phlebotomus</taxon>
        <taxon>Phlebotomus</taxon>
    </lineage>
</organism>
<dbReference type="AlphaFoldDB" id="A0A1B0D0F5"/>
<dbReference type="VEuPathDB" id="VectorBase:PPAPM1_000021"/>
<evidence type="ECO:0000256" key="3">
    <source>
        <dbReference type="ARBA" id="ARBA00014212"/>
    </source>
</evidence>
<keyword evidence="7" id="KW-0325">Glycoprotein</keyword>
<dbReference type="EC" id="3.1.2.22" evidence="2"/>
<name>A0A1B0D0F5_PHLPP</name>
<evidence type="ECO:0000313" key="11">
    <source>
        <dbReference type="Proteomes" id="UP000092462"/>
    </source>
</evidence>
<evidence type="ECO:0000256" key="2">
    <source>
        <dbReference type="ARBA" id="ARBA00012423"/>
    </source>
</evidence>